<feature type="region of interest" description="Disordered" evidence="10">
    <location>
        <begin position="143"/>
        <end position="175"/>
    </location>
</feature>
<name>A0A1Y1ZJJ5_9PLEO</name>
<evidence type="ECO:0000259" key="11">
    <source>
        <dbReference type="PROSITE" id="PS50048"/>
    </source>
</evidence>
<dbReference type="CDD" id="cd12148">
    <property type="entry name" value="fungal_TF_MHR"/>
    <property type="match status" value="1"/>
</dbReference>
<dbReference type="Proteomes" id="UP000193144">
    <property type="component" value="Unassembled WGS sequence"/>
</dbReference>
<evidence type="ECO:0000256" key="2">
    <source>
        <dbReference type="ARBA" id="ARBA00022723"/>
    </source>
</evidence>
<dbReference type="PROSITE" id="PS00463">
    <property type="entry name" value="ZN2_CY6_FUNGAL_1"/>
    <property type="match status" value="1"/>
</dbReference>
<dbReference type="InterPro" id="IPR036864">
    <property type="entry name" value="Zn2-C6_fun-type_DNA-bd_sf"/>
</dbReference>
<dbReference type="Pfam" id="PF04082">
    <property type="entry name" value="Fungal_trans"/>
    <property type="match status" value="1"/>
</dbReference>
<comment type="subcellular location">
    <subcellularLocation>
        <location evidence="1">Nucleus</location>
    </subcellularLocation>
</comment>
<keyword evidence="5" id="KW-0805">Transcription regulation</keyword>
<keyword evidence="3" id="KW-0862">Zinc</keyword>
<dbReference type="Pfam" id="PF00172">
    <property type="entry name" value="Zn_clus"/>
    <property type="match status" value="1"/>
</dbReference>
<keyword evidence="13" id="KW-1185">Reference proteome</keyword>
<evidence type="ECO:0000256" key="10">
    <source>
        <dbReference type="SAM" id="MobiDB-lite"/>
    </source>
</evidence>
<keyword evidence="6" id="KW-0238">DNA-binding</keyword>
<dbReference type="GO" id="GO:0045944">
    <property type="term" value="P:positive regulation of transcription by RNA polymerase II"/>
    <property type="evidence" value="ECO:0007669"/>
    <property type="project" value="TreeGrafter"/>
</dbReference>
<keyword evidence="7" id="KW-0010">Activator</keyword>
<feature type="compositionally biased region" description="Polar residues" evidence="10">
    <location>
        <begin position="638"/>
        <end position="651"/>
    </location>
</feature>
<proteinExistence type="predicted"/>
<dbReference type="InterPro" id="IPR052783">
    <property type="entry name" value="Metabolic/Drug-Res_Regulator"/>
</dbReference>
<dbReference type="GO" id="GO:0003677">
    <property type="term" value="F:DNA binding"/>
    <property type="evidence" value="ECO:0007669"/>
    <property type="project" value="UniProtKB-KW"/>
</dbReference>
<evidence type="ECO:0000313" key="12">
    <source>
        <dbReference type="EMBL" id="ORY10428.1"/>
    </source>
</evidence>
<keyword evidence="8" id="KW-0804">Transcription</keyword>
<reference evidence="12 13" key="1">
    <citation type="submission" date="2016-07" db="EMBL/GenBank/DDBJ databases">
        <title>Pervasive Adenine N6-methylation of Active Genes in Fungi.</title>
        <authorList>
            <consortium name="DOE Joint Genome Institute"/>
            <person name="Mondo S.J."/>
            <person name="Dannebaum R.O."/>
            <person name="Kuo R.C."/>
            <person name="Labutti K."/>
            <person name="Haridas S."/>
            <person name="Kuo A."/>
            <person name="Salamov A."/>
            <person name="Ahrendt S.R."/>
            <person name="Lipzen A."/>
            <person name="Sullivan W."/>
            <person name="Andreopoulos W.B."/>
            <person name="Clum A."/>
            <person name="Lindquist E."/>
            <person name="Daum C."/>
            <person name="Ramamoorthy G.K."/>
            <person name="Gryganskyi A."/>
            <person name="Culley D."/>
            <person name="Magnuson J.K."/>
            <person name="James T.Y."/>
            <person name="O'Malley M.A."/>
            <person name="Stajich J.E."/>
            <person name="Spatafora J.W."/>
            <person name="Visel A."/>
            <person name="Grigoriev I.V."/>
        </authorList>
    </citation>
    <scope>NUCLEOTIDE SEQUENCE [LARGE SCALE GENOMIC DNA]</scope>
    <source>
        <strain evidence="12 13">CBS 115471</strain>
    </source>
</reference>
<evidence type="ECO:0000256" key="5">
    <source>
        <dbReference type="ARBA" id="ARBA00023015"/>
    </source>
</evidence>
<evidence type="ECO:0000256" key="6">
    <source>
        <dbReference type="ARBA" id="ARBA00023125"/>
    </source>
</evidence>
<dbReference type="FunFam" id="4.10.240.10:FF:000005">
    <property type="entry name" value="Quinic acid utilization activator"/>
    <property type="match status" value="1"/>
</dbReference>
<dbReference type="GO" id="GO:0005634">
    <property type="term" value="C:nucleus"/>
    <property type="evidence" value="ECO:0007669"/>
    <property type="project" value="UniProtKB-SubCell"/>
</dbReference>
<comment type="caution">
    <text evidence="12">The sequence shown here is derived from an EMBL/GenBank/DDBJ whole genome shotgun (WGS) entry which is preliminary data.</text>
</comment>
<dbReference type="PANTHER" id="PTHR47655">
    <property type="entry name" value="QUINIC ACID UTILIZATION ACTIVATOR"/>
    <property type="match status" value="1"/>
</dbReference>
<dbReference type="PANTHER" id="PTHR47655:SF2">
    <property type="entry name" value="QUINIC ACID UTILIZATION ACTIVATOR"/>
    <property type="match status" value="1"/>
</dbReference>
<dbReference type="STRING" id="1231657.A0A1Y1ZJJ5"/>
<dbReference type="EMBL" id="MCFA01000073">
    <property type="protein sequence ID" value="ORY10428.1"/>
    <property type="molecule type" value="Genomic_DNA"/>
</dbReference>
<dbReference type="SMART" id="SM00066">
    <property type="entry name" value="GAL4"/>
    <property type="match status" value="1"/>
</dbReference>
<accession>A0A1Y1ZJJ5</accession>
<protein>
    <recommendedName>
        <fullName evidence="11">Zn(2)-C6 fungal-type domain-containing protein</fullName>
    </recommendedName>
</protein>
<feature type="region of interest" description="Disordered" evidence="10">
    <location>
        <begin position="1"/>
        <end position="26"/>
    </location>
</feature>
<evidence type="ECO:0000313" key="13">
    <source>
        <dbReference type="Proteomes" id="UP000193144"/>
    </source>
</evidence>
<dbReference type="PROSITE" id="PS50048">
    <property type="entry name" value="ZN2_CY6_FUNGAL_2"/>
    <property type="match status" value="1"/>
</dbReference>
<evidence type="ECO:0000256" key="4">
    <source>
        <dbReference type="ARBA" id="ARBA00022911"/>
    </source>
</evidence>
<dbReference type="Gene3D" id="4.10.240.10">
    <property type="entry name" value="Zn(2)-C6 fungal-type DNA-binding domain"/>
    <property type="match status" value="1"/>
</dbReference>
<dbReference type="SUPFAM" id="SSF57701">
    <property type="entry name" value="Zn2/Cys6 DNA-binding domain"/>
    <property type="match status" value="1"/>
</dbReference>
<organism evidence="12 13">
    <name type="scientific">Clohesyomyces aquaticus</name>
    <dbReference type="NCBI Taxonomy" id="1231657"/>
    <lineage>
        <taxon>Eukaryota</taxon>
        <taxon>Fungi</taxon>
        <taxon>Dikarya</taxon>
        <taxon>Ascomycota</taxon>
        <taxon>Pezizomycotina</taxon>
        <taxon>Dothideomycetes</taxon>
        <taxon>Pleosporomycetidae</taxon>
        <taxon>Pleosporales</taxon>
        <taxon>Lindgomycetaceae</taxon>
        <taxon>Clohesyomyces</taxon>
    </lineage>
</organism>
<dbReference type="InterPro" id="IPR001138">
    <property type="entry name" value="Zn2Cys6_DnaBD"/>
</dbReference>
<evidence type="ECO:0000256" key="1">
    <source>
        <dbReference type="ARBA" id="ARBA00004123"/>
    </source>
</evidence>
<dbReference type="CDD" id="cd00067">
    <property type="entry name" value="GAL4"/>
    <property type="match status" value="1"/>
</dbReference>
<evidence type="ECO:0000256" key="8">
    <source>
        <dbReference type="ARBA" id="ARBA00023163"/>
    </source>
</evidence>
<gene>
    <name evidence="12" type="ORF">BCR34DRAFT_350994</name>
</gene>
<feature type="domain" description="Zn(2)-C6 fungal-type" evidence="11">
    <location>
        <begin position="32"/>
        <end position="62"/>
    </location>
</feature>
<evidence type="ECO:0000256" key="9">
    <source>
        <dbReference type="ARBA" id="ARBA00023242"/>
    </source>
</evidence>
<feature type="region of interest" description="Disordered" evidence="10">
    <location>
        <begin position="626"/>
        <end position="651"/>
    </location>
</feature>
<dbReference type="AlphaFoldDB" id="A0A1Y1ZJJ5"/>
<keyword evidence="9" id="KW-0539">Nucleus</keyword>
<sequence>MPSERPANKRRSDPPVNANDRPAGKRSRVSRACDQCRVAREKCDGVQPTCHTCSASSRACTYTTNPKKRGIQPGYIRTLELALTWLFNTIPNTEISLNRKLAQEGAACVLLGKDTNDANKLHKSWRRSGFSRDVDKLLSGGDLLRLDDRSPESDEDENEPDYPAHMDTNFSAPHNHQANPVSISRLPLKRKQSFGQLKALPTNRWRLFDIYFAHTHCWFPLSEKHDLLKTSYSYPDQGLDLTPEMAASGDHAELWSVLAFASLHEALGAVAPHTETPFTPELYGIARSLIPHEVGNFEIGHVKALLNLALINISHSIPEAGWLLVGQAARILVGIQQAEPHRTSPRLKHVLAGCFLLDTILSIQLRRRPYLHLSEARHFGKIDQDGIEEWQPWVGCLDSGSRYYSTRRAPVMSLSTLNYMIEIADILALANLTEDSNSSSQEALRRIELWKASLPLEFAYIRDESDEIPSTPPAILLQLVHRCASLSLFSTPQSALRITELLEKSRDVLGLISLPPLVQNLLEIAARSRSFETLDQGSRIRFAIIRTEYTQAWSQGWDSSPTGLYQAPLAEPQGRSEPASARYFDSPRAQMPTPESVQIHVSQPPAFQGHAPTGASSLQRSSSTLLDDLLPDMGPTAGSHQPHSLSVSSGQPHLQGLDITHFDGSFPAPILDPRNPVLSTDLESFFDELASLDGAERIDNQPQFMQNLGFAPDANIADLGFSQLNSLLPPYDFTNSNDQNPLDQAHLFHGS</sequence>
<dbReference type="OrthoDB" id="3364175at2759"/>
<evidence type="ECO:0000256" key="3">
    <source>
        <dbReference type="ARBA" id="ARBA00022833"/>
    </source>
</evidence>
<keyword evidence="2" id="KW-0479">Metal-binding</keyword>
<keyword evidence="4" id="KW-0672">Quinate metabolism</keyword>
<dbReference type="GO" id="GO:0000981">
    <property type="term" value="F:DNA-binding transcription factor activity, RNA polymerase II-specific"/>
    <property type="evidence" value="ECO:0007669"/>
    <property type="project" value="InterPro"/>
</dbReference>
<feature type="compositionally biased region" description="Basic and acidic residues" evidence="10">
    <location>
        <begin position="1"/>
        <end position="13"/>
    </location>
</feature>
<dbReference type="GO" id="GO:0008270">
    <property type="term" value="F:zinc ion binding"/>
    <property type="evidence" value="ECO:0007669"/>
    <property type="project" value="InterPro"/>
</dbReference>
<dbReference type="InterPro" id="IPR007219">
    <property type="entry name" value="XnlR_reg_dom"/>
</dbReference>
<dbReference type="GO" id="GO:0006351">
    <property type="term" value="P:DNA-templated transcription"/>
    <property type="evidence" value="ECO:0007669"/>
    <property type="project" value="InterPro"/>
</dbReference>
<evidence type="ECO:0000256" key="7">
    <source>
        <dbReference type="ARBA" id="ARBA00023159"/>
    </source>
</evidence>